<gene>
    <name evidence="1" type="ORF">GSPATT00001552001</name>
</gene>
<dbReference type="Proteomes" id="UP000000600">
    <property type="component" value="Unassembled WGS sequence"/>
</dbReference>
<organism evidence="1 2">
    <name type="scientific">Paramecium tetraurelia</name>
    <dbReference type="NCBI Taxonomy" id="5888"/>
    <lineage>
        <taxon>Eukaryota</taxon>
        <taxon>Sar</taxon>
        <taxon>Alveolata</taxon>
        <taxon>Ciliophora</taxon>
        <taxon>Intramacronucleata</taxon>
        <taxon>Oligohymenophorea</taxon>
        <taxon>Peniculida</taxon>
        <taxon>Parameciidae</taxon>
        <taxon>Paramecium</taxon>
    </lineage>
</organism>
<dbReference type="AlphaFoldDB" id="A0CX32"/>
<evidence type="ECO:0008006" key="3">
    <source>
        <dbReference type="Google" id="ProtNLM"/>
    </source>
</evidence>
<dbReference type="EMBL" id="CT868207">
    <property type="protein sequence ID" value="CAK75349.1"/>
    <property type="molecule type" value="Genomic_DNA"/>
</dbReference>
<name>A0CX32_PARTE</name>
<sequence length="588" mass="70279">MNFKEQSGMQLFYDSATSHNRHHSNVEFQQNSSNVNSFLSLQSPTNRKTSECNGLEKKILSSRSQIHRMMENFSRNYDLIQQSDPIEHIVEFTPQLSPIGSVAELKKQIDIKHDGSLTLQELKSNQTSIIQITRFRFNYFYVRIYDRESPLQAYVRSENSKLQTFKMYISTVAQFPTSFNCEQAIQSKYFKFADQQQRDTFHMKNLYISMYSEEDCLIAINFIFGHYFKKKVKTIKEELDSDKYKSKLYSLNTPRLDQIQMDKIANNLNTKQYQKDCNIIFQLKEIEQKIKISQRLLKQRILQAGERKRVIYEDKKMDIISKLKANESLKEIRNIQKQIEIQQKLKIRNQIIWFELIKIAQYAAQMKEMLDKMKLHNKYLAKGRLIVWQYKTITMIKIKGMGATVEDRSKFKMCLSVKIFTQQLRGFSKVRAIKLILQFLHTTHLYIQCLQKHHYFVEKVNYVKRVFKNLKQKHKAYRDRLWRLLNKNGQAIILELINKHSQIKKRQYHIDNILLLQIMDDFIKEKKQKCQQYAQNYIQEKNKKKKVLDFTLSMMQPEMFNAPAYEDLIEIYKKYAVKKNIAIHDSHN</sequence>
<dbReference type="InParanoid" id="A0CX32"/>
<dbReference type="HOGENOM" id="CLU_020712_0_0_1"/>
<dbReference type="RefSeq" id="XP_001442746.1">
    <property type="nucleotide sequence ID" value="XM_001442709.1"/>
</dbReference>
<accession>A0CX32</accession>
<protein>
    <recommendedName>
        <fullName evidence="3">EF-hand domain-containing protein</fullName>
    </recommendedName>
</protein>
<dbReference type="KEGG" id="ptm:GSPATT00001552001"/>
<reference evidence="1 2" key="1">
    <citation type="journal article" date="2006" name="Nature">
        <title>Global trends of whole-genome duplications revealed by the ciliate Paramecium tetraurelia.</title>
        <authorList>
            <consortium name="Genoscope"/>
            <person name="Aury J.-M."/>
            <person name="Jaillon O."/>
            <person name="Duret L."/>
            <person name="Noel B."/>
            <person name="Jubin C."/>
            <person name="Porcel B.M."/>
            <person name="Segurens B."/>
            <person name="Daubin V."/>
            <person name="Anthouard V."/>
            <person name="Aiach N."/>
            <person name="Arnaiz O."/>
            <person name="Billaut A."/>
            <person name="Beisson J."/>
            <person name="Blanc I."/>
            <person name="Bouhouche K."/>
            <person name="Camara F."/>
            <person name="Duharcourt S."/>
            <person name="Guigo R."/>
            <person name="Gogendeau D."/>
            <person name="Katinka M."/>
            <person name="Keller A.-M."/>
            <person name="Kissmehl R."/>
            <person name="Klotz C."/>
            <person name="Koll F."/>
            <person name="Le Moue A."/>
            <person name="Lepere C."/>
            <person name="Malinsky S."/>
            <person name="Nowacki M."/>
            <person name="Nowak J.K."/>
            <person name="Plattner H."/>
            <person name="Poulain J."/>
            <person name="Ruiz F."/>
            <person name="Serrano V."/>
            <person name="Zagulski M."/>
            <person name="Dessen P."/>
            <person name="Betermier M."/>
            <person name="Weissenbach J."/>
            <person name="Scarpelli C."/>
            <person name="Schachter V."/>
            <person name="Sperling L."/>
            <person name="Meyer E."/>
            <person name="Cohen J."/>
            <person name="Wincker P."/>
        </authorList>
    </citation>
    <scope>NUCLEOTIDE SEQUENCE [LARGE SCALE GENOMIC DNA]</scope>
    <source>
        <strain evidence="1 2">Stock d4-2</strain>
    </source>
</reference>
<dbReference type="GeneID" id="5028531"/>
<dbReference type="OrthoDB" id="293577at2759"/>
<keyword evidence="2" id="KW-1185">Reference proteome</keyword>
<proteinExistence type="predicted"/>
<evidence type="ECO:0000313" key="2">
    <source>
        <dbReference type="Proteomes" id="UP000000600"/>
    </source>
</evidence>
<dbReference type="OMA" id="QFLHTTH"/>
<evidence type="ECO:0000313" key="1">
    <source>
        <dbReference type="EMBL" id="CAK75349.1"/>
    </source>
</evidence>